<organism evidence="1">
    <name type="scientific">marine metagenome</name>
    <dbReference type="NCBI Taxonomy" id="408172"/>
    <lineage>
        <taxon>unclassified sequences</taxon>
        <taxon>metagenomes</taxon>
        <taxon>ecological metagenomes</taxon>
    </lineage>
</organism>
<name>A0A382UEB4_9ZZZZ</name>
<sequence length="172" mass="17972">MSALGQKQLDFAKLQYAENAPLMKDIATKQGLMMDQQMAQGKDYYDYNKATFRPLEQGMVTDAQAFDTDAMRNQLATKAAADAGLAFGRTRQANERAMASMGVNPNSARFQGIGSQAALGQAGMRAGAMTGARQQAQQLGYARKLDAAGLGRGLSGASTAAYGSAVGAGSMA</sequence>
<gene>
    <name evidence="1" type="ORF">METZ01_LOCUS385478</name>
</gene>
<accession>A0A382UEB4</accession>
<dbReference type="EMBL" id="UINC01143608">
    <property type="protein sequence ID" value="SVD32624.1"/>
    <property type="molecule type" value="Genomic_DNA"/>
</dbReference>
<dbReference type="AlphaFoldDB" id="A0A382UEB4"/>
<feature type="non-terminal residue" evidence="1">
    <location>
        <position position="172"/>
    </location>
</feature>
<evidence type="ECO:0000313" key="1">
    <source>
        <dbReference type="EMBL" id="SVD32624.1"/>
    </source>
</evidence>
<reference evidence="1" key="1">
    <citation type="submission" date="2018-05" db="EMBL/GenBank/DDBJ databases">
        <authorList>
            <person name="Lanie J.A."/>
            <person name="Ng W.-L."/>
            <person name="Kazmierczak K.M."/>
            <person name="Andrzejewski T.M."/>
            <person name="Davidsen T.M."/>
            <person name="Wayne K.J."/>
            <person name="Tettelin H."/>
            <person name="Glass J.I."/>
            <person name="Rusch D."/>
            <person name="Podicherti R."/>
            <person name="Tsui H.-C.T."/>
            <person name="Winkler M.E."/>
        </authorList>
    </citation>
    <scope>NUCLEOTIDE SEQUENCE</scope>
</reference>
<protein>
    <submittedName>
        <fullName evidence="1">Uncharacterized protein</fullName>
    </submittedName>
</protein>
<proteinExistence type="predicted"/>